<name>E1ZHU9_CHLVA</name>
<dbReference type="Proteomes" id="UP000008141">
    <property type="component" value="Unassembled WGS sequence"/>
</dbReference>
<dbReference type="AlphaFoldDB" id="E1ZHU9"/>
<accession>E1ZHU9</accession>
<feature type="domain" description="FHA" evidence="1">
    <location>
        <begin position="31"/>
        <end position="80"/>
    </location>
</feature>
<gene>
    <name evidence="2" type="ORF">CHLNCDRAFT_135265</name>
</gene>
<dbReference type="CDD" id="cd00060">
    <property type="entry name" value="FHA"/>
    <property type="match status" value="1"/>
</dbReference>
<reference evidence="2 3" key="1">
    <citation type="journal article" date="2010" name="Plant Cell">
        <title>The Chlorella variabilis NC64A genome reveals adaptation to photosymbiosis, coevolution with viruses, and cryptic sex.</title>
        <authorList>
            <person name="Blanc G."/>
            <person name="Duncan G."/>
            <person name="Agarkova I."/>
            <person name="Borodovsky M."/>
            <person name="Gurnon J."/>
            <person name="Kuo A."/>
            <person name="Lindquist E."/>
            <person name="Lucas S."/>
            <person name="Pangilinan J."/>
            <person name="Polle J."/>
            <person name="Salamov A."/>
            <person name="Terry A."/>
            <person name="Yamada T."/>
            <person name="Dunigan D.D."/>
            <person name="Grigoriev I.V."/>
            <person name="Claverie J.M."/>
            <person name="Van Etten J.L."/>
        </authorList>
    </citation>
    <scope>NUCLEOTIDE SEQUENCE [LARGE SCALE GENOMIC DNA]</scope>
    <source>
        <strain evidence="2 3">NC64A</strain>
    </source>
</reference>
<dbReference type="SMART" id="SM00240">
    <property type="entry name" value="FHA"/>
    <property type="match status" value="1"/>
</dbReference>
<organism evidence="3">
    <name type="scientific">Chlorella variabilis</name>
    <name type="common">Green alga</name>
    <dbReference type="NCBI Taxonomy" id="554065"/>
    <lineage>
        <taxon>Eukaryota</taxon>
        <taxon>Viridiplantae</taxon>
        <taxon>Chlorophyta</taxon>
        <taxon>core chlorophytes</taxon>
        <taxon>Trebouxiophyceae</taxon>
        <taxon>Chlorellales</taxon>
        <taxon>Chlorellaceae</taxon>
        <taxon>Chlorella clade</taxon>
        <taxon>Chlorella</taxon>
    </lineage>
</organism>
<dbReference type="InterPro" id="IPR008984">
    <property type="entry name" value="SMAD_FHA_dom_sf"/>
</dbReference>
<dbReference type="SUPFAM" id="SSF49879">
    <property type="entry name" value="SMAD/FHA domain"/>
    <property type="match status" value="1"/>
</dbReference>
<dbReference type="OrthoDB" id="687730at2759"/>
<dbReference type="InterPro" id="IPR000253">
    <property type="entry name" value="FHA_dom"/>
</dbReference>
<protein>
    <recommendedName>
        <fullName evidence="1">FHA domain-containing protein</fullName>
    </recommendedName>
</protein>
<dbReference type="Pfam" id="PF00498">
    <property type="entry name" value="FHA"/>
    <property type="match status" value="1"/>
</dbReference>
<dbReference type="PROSITE" id="PS50006">
    <property type="entry name" value="FHA_DOMAIN"/>
    <property type="match status" value="1"/>
</dbReference>
<dbReference type="PANTHER" id="PTHR23308">
    <property type="entry name" value="NUCLEAR INHIBITOR OF PROTEIN PHOSPHATASE-1"/>
    <property type="match status" value="1"/>
</dbReference>
<evidence type="ECO:0000313" key="2">
    <source>
        <dbReference type="EMBL" id="EFN54524.1"/>
    </source>
</evidence>
<sequence length="134" mass="14523">MSQAEVPALLRLHMLEGPQTGKQLENRGASLRVGRTTKSALYIKDPTISEQHAEVVWQQGAWQLRDLGSTNGTVLNGKALAGEPLAFVALKDGDLIKFGTDTLARVEIVAVPSDSVIVEEFVLSGCAQLEQRLR</sequence>
<dbReference type="EMBL" id="GL433847">
    <property type="protein sequence ID" value="EFN54524.1"/>
    <property type="molecule type" value="Genomic_DNA"/>
</dbReference>
<dbReference type="GeneID" id="17354130"/>
<keyword evidence="3" id="KW-1185">Reference proteome</keyword>
<proteinExistence type="predicted"/>
<evidence type="ECO:0000313" key="3">
    <source>
        <dbReference type="Proteomes" id="UP000008141"/>
    </source>
</evidence>
<evidence type="ECO:0000259" key="1">
    <source>
        <dbReference type="PROSITE" id="PS50006"/>
    </source>
</evidence>
<dbReference type="eggNOG" id="ENOG502SF2R">
    <property type="taxonomic scope" value="Eukaryota"/>
</dbReference>
<dbReference type="InParanoid" id="E1ZHU9"/>
<dbReference type="InterPro" id="IPR050923">
    <property type="entry name" value="Cell_Proc_Reg/RNA_Proc"/>
</dbReference>
<dbReference type="RefSeq" id="XP_005846626.1">
    <property type="nucleotide sequence ID" value="XM_005846564.1"/>
</dbReference>
<dbReference type="KEGG" id="cvr:CHLNCDRAFT_135265"/>
<dbReference type="Gene3D" id="2.60.200.20">
    <property type="match status" value="1"/>
</dbReference>